<reference evidence="1" key="2">
    <citation type="submission" date="2021-10" db="EMBL/GenBank/DDBJ databases">
        <title>Phylogenomics reveals ancestral predisposition of the termite-cultivated fungus Termitomyces towards a domesticated lifestyle.</title>
        <authorList>
            <person name="Auxier B."/>
            <person name="Grum-Grzhimaylo A."/>
            <person name="Cardenas M.E."/>
            <person name="Lodge J.D."/>
            <person name="Laessoe T."/>
            <person name="Pedersen O."/>
            <person name="Smith M.E."/>
            <person name="Kuyper T.W."/>
            <person name="Franco-Molano E.A."/>
            <person name="Baroni T.J."/>
            <person name="Aanen D.K."/>
        </authorList>
    </citation>
    <scope>NUCLEOTIDE SEQUENCE</scope>
    <source>
        <strain evidence="1">AP01</strain>
        <tissue evidence="1">Mycelium</tissue>
    </source>
</reference>
<keyword evidence="2" id="KW-1185">Reference proteome</keyword>
<evidence type="ECO:0000313" key="2">
    <source>
        <dbReference type="Proteomes" id="UP000775547"/>
    </source>
</evidence>
<reference evidence="1" key="1">
    <citation type="submission" date="2020-07" db="EMBL/GenBank/DDBJ databases">
        <authorList>
            <person name="Nieuwenhuis M."/>
            <person name="Van De Peppel L.J.J."/>
        </authorList>
    </citation>
    <scope>NUCLEOTIDE SEQUENCE</scope>
    <source>
        <strain evidence="1">AP01</strain>
        <tissue evidence="1">Mycelium</tissue>
    </source>
</reference>
<dbReference type="OrthoDB" id="5569250at2759"/>
<evidence type="ECO:0000313" key="1">
    <source>
        <dbReference type="EMBL" id="KAG5640725.1"/>
    </source>
</evidence>
<dbReference type="Proteomes" id="UP000775547">
    <property type="component" value="Unassembled WGS sequence"/>
</dbReference>
<accession>A0A9P7K998</accession>
<gene>
    <name evidence="1" type="ORF">DXG03_007418</name>
</gene>
<sequence length="148" mass="16516">MEVVHDKKKNVLMSNDSAIEAIISQIPPRCHALVPWIRAIWGLFGQALAKQVAMKFAAPGAVWDNKTYGGWITFDNFMEAIGRTPYRALWEAGSVETYKQTWVYVKLVGGVEGTAVDWDKTTHGGYVTLEKFMEAVGHCATPSLQRLE</sequence>
<comment type="caution">
    <text evidence="1">The sequence shown here is derived from an EMBL/GenBank/DDBJ whole genome shotgun (WGS) entry which is preliminary data.</text>
</comment>
<name>A0A9P7K998_9AGAR</name>
<dbReference type="AlphaFoldDB" id="A0A9P7K998"/>
<protein>
    <submittedName>
        <fullName evidence="1">Uncharacterized protein</fullName>
    </submittedName>
</protein>
<dbReference type="EMBL" id="JABCKV010000540">
    <property type="protein sequence ID" value="KAG5640725.1"/>
    <property type="molecule type" value="Genomic_DNA"/>
</dbReference>
<organism evidence="1 2">
    <name type="scientific">Asterophora parasitica</name>
    <dbReference type="NCBI Taxonomy" id="117018"/>
    <lineage>
        <taxon>Eukaryota</taxon>
        <taxon>Fungi</taxon>
        <taxon>Dikarya</taxon>
        <taxon>Basidiomycota</taxon>
        <taxon>Agaricomycotina</taxon>
        <taxon>Agaricomycetes</taxon>
        <taxon>Agaricomycetidae</taxon>
        <taxon>Agaricales</taxon>
        <taxon>Tricholomatineae</taxon>
        <taxon>Lyophyllaceae</taxon>
        <taxon>Asterophora</taxon>
    </lineage>
</organism>
<proteinExistence type="predicted"/>